<feature type="domain" description="SRS" evidence="2">
    <location>
        <begin position="162"/>
        <end position="270"/>
    </location>
</feature>
<organism evidence="3 4">
    <name type="scientific">Besnoitia besnoiti</name>
    <name type="common">Apicomplexan protozoan</name>
    <dbReference type="NCBI Taxonomy" id="94643"/>
    <lineage>
        <taxon>Eukaryota</taxon>
        <taxon>Sar</taxon>
        <taxon>Alveolata</taxon>
        <taxon>Apicomplexa</taxon>
        <taxon>Conoidasida</taxon>
        <taxon>Coccidia</taxon>
        <taxon>Eucoccidiorida</taxon>
        <taxon>Eimeriorina</taxon>
        <taxon>Sarcocystidae</taxon>
        <taxon>Besnoitia</taxon>
    </lineage>
</organism>
<dbReference type="InterPro" id="IPR036755">
    <property type="entry name" value="SRS_dom_sf"/>
</dbReference>
<evidence type="ECO:0000256" key="1">
    <source>
        <dbReference type="SAM" id="SignalP"/>
    </source>
</evidence>
<dbReference type="KEGG" id="bbes:BESB_038410"/>
<proteinExistence type="predicted"/>
<comment type="caution">
    <text evidence="3">The sequence shown here is derived from an EMBL/GenBank/DDBJ whole genome shotgun (WGS) entry which is preliminary data.</text>
</comment>
<dbReference type="AlphaFoldDB" id="A0A2A9MNC8"/>
<feature type="chain" id="PRO_5012179749" evidence="1">
    <location>
        <begin position="29"/>
        <end position="303"/>
    </location>
</feature>
<name>A0A2A9MNC8_BESBE</name>
<gene>
    <name evidence="3" type="ORF">BESB_038410</name>
</gene>
<evidence type="ECO:0000313" key="3">
    <source>
        <dbReference type="EMBL" id="PFH37383.1"/>
    </source>
</evidence>
<evidence type="ECO:0000259" key="2">
    <source>
        <dbReference type="Pfam" id="PF04092"/>
    </source>
</evidence>
<evidence type="ECO:0000313" key="4">
    <source>
        <dbReference type="Proteomes" id="UP000224006"/>
    </source>
</evidence>
<protein>
    <submittedName>
        <fullName evidence="3">SAG-related sequence</fullName>
    </submittedName>
</protein>
<dbReference type="InterPro" id="IPR007226">
    <property type="entry name" value="SRS_dom"/>
</dbReference>
<sequence length="303" mass="32128">MPRLNARSAGFAAVVLAVCSLTGIGVSSRDITEPQVENNVCEEDTIDITLPIHRNNVTFQCFEDFPIIDPAKPEDVYKDVSHSESGTTDKLASLLPRATLTGDGDHSYTVMAPVRLDKDVTLVYVCRRAGEAGEVTLHSPLVTNSGKCVVTITVKGTGEKPVTCSPGEDTEIMISSPESTVKMKCPPKLAFEPRDSSSVFDNKDGKCNTAEALSALIPGAARSDADNEFALTVSRLPSGSEARALCYRCASSATPASGVTTQECTFRITVEPTDAVESGGQSVQDAAAAFLSMSVALWLQSQM</sequence>
<dbReference type="GeneID" id="40308822"/>
<keyword evidence="4" id="KW-1185">Reference proteome</keyword>
<dbReference type="EMBL" id="NWUJ01000002">
    <property type="protein sequence ID" value="PFH37383.1"/>
    <property type="molecule type" value="Genomic_DNA"/>
</dbReference>
<dbReference type="GO" id="GO:0016020">
    <property type="term" value="C:membrane"/>
    <property type="evidence" value="ECO:0007669"/>
    <property type="project" value="InterPro"/>
</dbReference>
<dbReference type="VEuPathDB" id="ToxoDB:BESB_038410"/>
<keyword evidence="1" id="KW-0732">Signal</keyword>
<dbReference type="Gene3D" id="2.60.40.1320">
    <property type="entry name" value="SRS domain"/>
    <property type="match status" value="2"/>
</dbReference>
<dbReference type="RefSeq" id="XP_029221392.1">
    <property type="nucleotide sequence ID" value="XM_029362427.1"/>
</dbReference>
<accession>A0A2A9MNC8</accession>
<dbReference type="Proteomes" id="UP000224006">
    <property type="component" value="Chromosome II"/>
</dbReference>
<dbReference type="Pfam" id="PF04092">
    <property type="entry name" value="SAG"/>
    <property type="match status" value="1"/>
</dbReference>
<feature type="signal peptide" evidence="1">
    <location>
        <begin position="1"/>
        <end position="28"/>
    </location>
</feature>
<dbReference type="SUPFAM" id="SSF74877">
    <property type="entry name" value="Major surface antigen p30, SAG1"/>
    <property type="match status" value="1"/>
</dbReference>
<reference evidence="3 4" key="1">
    <citation type="submission" date="2017-09" db="EMBL/GenBank/DDBJ databases">
        <title>Genome sequencing of Besnoitia besnoiti strain Bb-Ger1.</title>
        <authorList>
            <person name="Schares G."/>
            <person name="Venepally P."/>
            <person name="Lorenzi H.A."/>
        </authorList>
    </citation>
    <scope>NUCLEOTIDE SEQUENCE [LARGE SCALE GENOMIC DNA]</scope>
    <source>
        <strain evidence="3 4">Bb-Ger1</strain>
    </source>
</reference>